<name>A0A127VCD0_9SPHI</name>
<proteinExistence type="predicted"/>
<accession>A0A127VCD0</accession>
<organism evidence="2 3">
    <name type="scientific">Pedobacter cryoconitis</name>
    <dbReference type="NCBI Taxonomy" id="188932"/>
    <lineage>
        <taxon>Bacteria</taxon>
        <taxon>Pseudomonadati</taxon>
        <taxon>Bacteroidota</taxon>
        <taxon>Sphingobacteriia</taxon>
        <taxon>Sphingobacteriales</taxon>
        <taxon>Sphingobacteriaceae</taxon>
        <taxon>Pedobacter</taxon>
    </lineage>
</organism>
<dbReference type="InterPro" id="IPR014710">
    <property type="entry name" value="RmlC-like_jellyroll"/>
</dbReference>
<dbReference type="PATRIC" id="fig|188932.3.peg.2073"/>
<feature type="domain" description="Cyclic nucleotide-binding" evidence="1">
    <location>
        <begin position="12"/>
        <end position="109"/>
    </location>
</feature>
<reference evidence="2 3" key="1">
    <citation type="submission" date="2016-03" db="EMBL/GenBank/DDBJ databases">
        <title>Complete genome sequence of Pedobacter cryoconitis PAMC 27485.</title>
        <authorList>
            <person name="Lee J."/>
            <person name="Kim O.-S."/>
        </authorList>
    </citation>
    <scope>NUCLEOTIDE SEQUENCE [LARGE SCALE GENOMIC DNA]</scope>
    <source>
        <strain evidence="2 3">PAMC 27485</strain>
    </source>
</reference>
<dbReference type="Gene3D" id="2.60.120.10">
    <property type="entry name" value="Jelly Rolls"/>
    <property type="match status" value="1"/>
</dbReference>
<dbReference type="Pfam" id="PF00027">
    <property type="entry name" value="cNMP_binding"/>
    <property type="match status" value="1"/>
</dbReference>
<dbReference type="KEGG" id="pcm:AY601_1983"/>
<dbReference type="Proteomes" id="UP000071561">
    <property type="component" value="Chromosome"/>
</dbReference>
<dbReference type="SUPFAM" id="SSF51206">
    <property type="entry name" value="cAMP-binding domain-like"/>
    <property type="match status" value="1"/>
</dbReference>
<dbReference type="EMBL" id="CP014504">
    <property type="protein sequence ID" value="AMP98889.1"/>
    <property type="molecule type" value="Genomic_DNA"/>
</dbReference>
<dbReference type="PROSITE" id="PS50042">
    <property type="entry name" value="CNMP_BINDING_3"/>
    <property type="match status" value="1"/>
</dbReference>
<dbReference type="AlphaFoldDB" id="A0A127VCD0"/>
<protein>
    <submittedName>
        <fullName evidence="2">Crp/Fnr family transcriptional regulator</fullName>
    </submittedName>
</protein>
<dbReference type="InterPro" id="IPR018490">
    <property type="entry name" value="cNMP-bd_dom_sf"/>
</dbReference>
<dbReference type="OrthoDB" id="1092431at2"/>
<sequence>MDNTLLLAHIKQFVELKEEEITFLESLLIPRSFKQGEILTKSGDAARYLAYVNSGYVVTYYTDDQGADHVIRFAASGWWSGDIYSLSKEPNTPLTTKALTDGELLMLPRFAQNLLLEKYMKFECYFRNLFQTALMRQQMRFVESHSVSAELRYIKFQQTFPGIEQYLPQKYVASYLGITPEFLSKVRKKLSANRT</sequence>
<evidence type="ECO:0000313" key="2">
    <source>
        <dbReference type="EMBL" id="AMP98889.1"/>
    </source>
</evidence>
<dbReference type="RefSeq" id="WP_068399934.1">
    <property type="nucleotide sequence ID" value="NZ_CP014504.1"/>
</dbReference>
<evidence type="ECO:0000313" key="3">
    <source>
        <dbReference type="Proteomes" id="UP000071561"/>
    </source>
</evidence>
<dbReference type="InterPro" id="IPR000595">
    <property type="entry name" value="cNMP-bd_dom"/>
</dbReference>
<keyword evidence="3" id="KW-1185">Reference proteome</keyword>
<evidence type="ECO:0000259" key="1">
    <source>
        <dbReference type="PROSITE" id="PS50042"/>
    </source>
</evidence>
<dbReference type="CDD" id="cd00038">
    <property type="entry name" value="CAP_ED"/>
    <property type="match status" value="1"/>
</dbReference>
<gene>
    <name evidence="2" type="ORF">AY601_1983</name>
</gene>